<comment type="subcellular location">
    <subcellularLocation>
        <location evidence="1">Cell membrane</location>
        <topology evidence="1">Multi-pass membrane protein</topology>
    </subcellularLocation>
</comment>
<evidence type="ECO:0000256" key="5">
    <source>
        <dbReference type="ARBA" id="ARBA00023136"/>
    </source>
</evidence>
<proteinExistence type="predicted"/>
<evidence type="ECO:0000256" key="2">
    <source>
        <dbReference type="ARBA" id="ARBA00022475"/>
    </source>
</evidence>
<keyword evidence="3 6" id="KW-0812">Transmembrane</keyword>
<protein>
    <recommendedName>
        <fullName evidence="9">EamA domain-containing protein</fullName>
    </recommendedName>
</protein>
<dbReference type="EMBL" id="CP075546">
    <property type="protein sequence ID" value="QVV89232.1"/>
    <property type="molecule type" value="Genomic_DNA"/>
</dbReference>
<dbReference type="RefSeq" id="WP_214420032.1">
    <property type="nucleotide sequence ID" value="NZ_CP075546.1"/>
</dbReference>
<organism evidence="7 8">
    <name type="scientific">Methanospirillum purgamenti</name>
    <dbReference type="NCBI Taxonomy" id="2834276"/>
    <lineage>
        <taxon>Archaea</taxon>
        <taxon>Methanobacteriati</taxon>
        <taxon>Methanobacteriota</taxon>
        <taxon>Stenosarchaea group</taxon>
        <taxon>Methanomicrobia</taxon>
        <taxon>Methanomicrobiales</taxon>
        <taxon>Methanospirillaceae</taxon>
        <taxon>Methanospirillum</taxon>
    </lineage>
</organism>
<dbReference type="GO" id="GO:0022857">
    <property type="term" value="F:transmembrane transporter activity"/>
    <property type="evidence" value="ECO:0007669"/>
    <property type="project" value="InterPro"/>
</dbReference>
<dbReference type="GO" id="GO:0005886">
    <property type="term" value="C:plasma membrane"/>
    <property type="evidence" value="ECO:0007669"/>
    <property type="project" value="UniProtKB-SubCell"/>
</dbReference>
<dbReference type="PANTHER" id="PTHR30561:SF9">
    <property type="entry name" value="4-AMINO-4-DEOXY-L-ARABINOSE-PHOSPHOUNDECAPRENOL FLIPPASE SUBUNIT ARNF-RELATED"/>
    <property type="match status" value="1"/>
</dbReference>
<dbReference type="Proteomes" id="UP000680656">
    <property type="component" value="Chromosome"/>
</dbReference>
<keyword evidence="2" id="KW-1003">Cell membrane</keyword>
<dbReference type="InterPro" id="IPR000390">
    <property type="entry name" value="Small_drug/metabolite_transptr"/>
</dbReference>
<dbReference type="GeneID" id="65095810"/>
<evidence type="ECO:0000256" key="3">
    <source>
        <dbReference type="ARBA" id="ARBA00022692"/>
    </source>
</evidence>
<accession>A0A8E7EHQ0</accession>
<evidence type="ECO:0008006" key="9">
    <source>
        <dbReference type="Google" id="ProtNLM"/>
    </source>
</evidence>
<feature type="transmembrane region" description="Helical" evidence="6">
    <location>
        <begin position="35"/>
        <end position="58"/>
    </location>
</feature>
<feature type="transmembrane region" description="Helical" evidence="6">
    <location>
        <begin position="96"/>
        <end position="113"/>
    </location>
</feature>
<dbReference type="AlphaFoldDB" id="A0A8E7EHQ0"/>
<dbReference type="InterPro" id="IPR037185">
    <property type="entry name" value="EmrE-like"/>
</dbReference>
<dbReference type="PANTHER" id="PTHR30561">
    <property type="entry name" value="SMR FAMILY PROTON-DEPENDENT DRUG EFFLUX TRANSPORTER SUGE"/>
    <property type="match status" value="1"/>
</dbReference>
<name>A0A8E7EHQ0_9EURY</name>
<dbReference type="SUPFAM" id="SSF103481">
    <property type="entry name" value="Multidrug resistance efflux transporter EmrE"/>
    <property type="match status" value="1"/>
</dbReference>
<dbReference type="Gene3D" id="1.10.3730.20">
    <property type="match status" value="1"/>
</dbReference>
<feature type="transmembrane region" description="Helical" evidence="6">
    <location>
        <begin position="7"/>
        <end position="29"/>
    </location>
</feature>
<evidence type="ECO:0000313" key="7">
    <source>
        <dbReference type="EMBL" id="QVV89232.1"/>
    </source>
</evidence>
<keyword evidence="5 6" id="KW-0472">Membrane</keyword>
<keyword evidence="8" id="KW-1185">Reference proteome</keyword>
<reference evidence="7 8" key="1">
    <citation type="submission" date="2021-05" db="EMBL/GenBank/DDBJ databases">
        <title>A novel Methanospirillum isolate from a pyrite-forming mixed culture.</title>
        <authorList>
            <person name="Bunk B."/>
            <person name="Sproer C."/>
            <person name="Spring S."/>
            <person name="Pester M."/>
        </authorList>
    </citation>
    <scope>NUCLEOTIDE SEQUENCE [LARGE SCALE GENOMIC DNA]</scope>
    <source>
        <strain evidence="7 8">J.3.6.1-F.2.7.3</strain>
    </source>
</reference>
<gene>
    <name evidence="7" type="ORF">KHC33_01460</name>
</gene>
<evidence type="ECO:0000256" key="1">
    <source>
        <dbReference type="ARBA" id="ARBA00004651"/>
    </source>
</evidence>
<dbReference type="KEGG" id="mrtj:KHC33_01460"/>
<evidence type="ECO:0000256" key="6">
    <source>
        <dbReference type="SAM" id="Phobius"/>
    </source>
</evidence>
<evidence type="ECO:0000256" key="4">
    <source>
        <dbReference type="ARBA" id="ARBA00022989"/>
    </source>
</evidence>
<sequence length="122" mass="13516">MVKICYYSFIILAIFFQSIGGIFGKYAALSLHNPTFIGMVTNFFYLLGLICMLLQALVWQQALIHFPLSFAYPFMSLVNFIVLLASAVLFHEGITFANIIGLGIISIGITVLSHSGKGWCRS</sequence>
<feature type="transmembrane region" description="Helical" evidence="6">
    <location>
        <begin position="70"/>
        <end position="90"/>
    </location>
</feature>
<evidence type="ECO:0000313" key="8">
    <source>
        <dbReference type="Proteomes" id="UP000680656"/>
    </source>
</evidence>
<keyword evidence="4 6" id="KW-1133">Transmembrane helix</keyword>